<dbReference type="Pfam" id="PF13174">
    <property type="entry name" value="TPR_6"/>
    <property type="match status" value="1"/>
</dbReference>
<dbReference type="Proteomes" id="UP000229056">
    <property type="component" value="Unassembled WGS sequence"/>
</dbReference>
<feature type="repeat" description="TPR" evidence="4">
    <location>
        <begin position="73"/>
        <end position="106"/>
    </location>
</feature>
<dbReference type="Gene3D" id="1.25.40.10">
    <property type="entry name" value="Tetratricopeptide repeat domain"/>
    <property type="match status" value="1"/>
</dbReference>
<comment type="caution">
    <text evidence="5">The sequence shown here is derived from an EMBL/GenBank/DDBJ whole genome shotgun (WGS) entry which is preliminary data.</text>
</comment>
<protein>
    <submittedName>
        <fullName evidence="5">Uncharacterized protein</fullName>
    </submittedName>
</protein>
<dbReference type="AlphaFoldDB" id="A0A2H0W2T2"/>
<dbReference type="PANTHER" id="PTHR44943:SF9">
    <property type="entry name" value="TPR-REPEAT-CONTAINING PROTEIN"/>
    <property type="match status" value="1"/>
</dbReference>
<dbReference type="PROSITE" id="PS50005">
    <property type="entry name" value="TPR"/>
    <property type="match status" value="2"/>
</dbReference>
<dbReference type="InterPro" id="IPR011990">
    <property type="entry name" value="TPR-like_helical_dom_sf"/>
</dbReference>
<evidence type="ECO:0000256" key="1">
    <source>
        <dbReference type="ARBA" id="ARBA00022737"/>
    </source>
</evidence>
<evidence type="ECO:0000313" key="5">
    <source>
        <dbReference type="EMBL" id="PIS05672.1"/>
    </source>
</evidence>
<reference evidence="6" key="1">
    <citation type="submission" date="2017-09" db="EMBL/GenBank/DDBJ databases">
        <title>Depth-based differentiation of microbial function through sediment-hosted aquifers and enrichment of novel symbionts in the deep terrestrial subsurface.</title>
        <authorList>
            <person name="Probst A.J."/>
            <person name="Ladd B."/>
            <person name="Jarett J.K."/>
            <person name="Geller-Mcgrath D.E."/>
            <person name="Sieber C.M.K."/>
            <person name="Emerson J.B."/>
            <person name="Anantharaman K."/>
            <person name="Thomas B.C."/>
            <person name="Malmstrom R."/>
            <person name="Stieglmeier M."/>
            <person name="Klingl A."/>
            <person name="Woyke T."/>
            <person name="Ryan C.M."/>
            <person name="Banfield J.F."/>
        </authorList>
    </citation>
    <scope>NUCLEOTIDE SEQUENCE [LARGE SCALE GENOMIC DNA]</scope>
</reference>
<organism evidence="5 6">
    <name type="scientific">Candidatus Buchananbacteria bacterium CG10_big_fil_rev_8_21_14_0_10_33_19</name>
    <dbReference type="NCBI Taxonomy" id="1974525"/>
    <lineage>
        <taxon>Bacteria</taxon>
        <taxon>Candidatus Buchananiibacteriota</taxon>
    </lineage>
</organism>
<evidence type="ECO:0000256" key="3">
    <source>
        <dbReference type="ARBA" id="ARBA00023078"/>
    </source>
</evidence>
<dbReference type="SUPFAM" id="SSF48452">
    <property type="entry name" value="TPR-like"/>
    <property type="match status" value="1"/>
</dbReference>
<gene>
    <name evidence="5" type="ORF">COT80_02790</name>
</gene>
<dbReference type="Pfam" id="PF13431">
    <property type="entry name" value="TPR_17"/>
    <property type="match status" value="1"/>
</dbReference>
<dbReference type="InterPro" id="IPR051685">
    <property type="entry name" value="Ycf3/AcsC/BcsC/TPR_MFPF"/>
</dbReference>
<proteinExistence type="predicted"/>
<evidence type="ECO:0000256" key="2">
    <source>
        <dbReference type="ARBA" id="ARBA00022803"/>
    </source>
</evidence>
<dbReference type="PANTHER" id="PTHR44943">
    <property type="entry name" value="CELLULOSE SYNTHASE OPERON PROTEIN C"/>
    <property type="match status" value="1"/>
</dbReference>
<keyword evidence="1" id="KW-0677">Repeat</keyword>
<sequence>MDSALKNGNYKEPIPQIKSALKTDPQNEDLLYSLGILYDHLAQTKKIICKKLLLHHKAKNIYQQILKHYPKSKKGLIGLGRIYWHKNKASKSLSYYNQALAITPNDAQILNSMANVYKMSGDDKQAQQYYQKAIATSQATYGTYFNFVRLLIRTNQKKKAQEILDHGKKLSRSQKLSKTEKEIISDLENQIKNL</sequence>
<dbReference type="InterPro" id="IPR019734">
    <property type="entry name" value="TPR_rpt"/>
</dbReference>
<evidence type="ECO:0000313" key="6">
    <source>
        <dbReference type="Proteomes" id="UP000229056"/>
    </source>
</evidence>
<dbReference type="EMBL" id="PEZY01000012">
    <property type="protein sequence ID" value="PIS05672.1"/>
    <property type="molecule type" value="Genomic_DNA"/>
</dbReference>
<accession>A0A2H0W2T2</accession>
<evidence type="ECO:0000256" key="4">
    <source>
        <dbReference type="PROSITE-ProRule" id="PRU00339"/>
    </source>
</evidence>
<dbReference type="SMART" id="SM00028">
    <property type="entry name" value="TPR"/>
    <property type="match status" value="2"/>
</dbReference>
<feature type="repeat" description="TPR" evidence="4">
    <location>
        <begin position="107"/>
        <end position="140"/>
    </location>
</feature>
<keyword evidence="3" id="KW-0793">Thylakoid</keyword>
<keyword evidence="2 4" id="KW-0802">TPR repeat</keyword>
<name>A0A2H0W2T2_9BACT</name>